<organism evidence="10 11">
    <name type="scientific">Planobispora longispora</name>
    <dbReference type="NCBI Taxonomy" id="28887"/>
    <lineage>
        <taxon>Bacteria</taxon>
        <taxon>Bacillati</taxon>
        <taxon>Actinomycetota</taxon>
        <taxon>Actinomycetes</taxon>
        <taxon>Streptosporangiales</taxon>
        <taxon>Streptosporangiaceae</taxon>
        <taxon>Planobispora</taxon>
    </lineage>
</organism>
<evidence type="ECO:0000256" key="1">
    <source>
        <dbReference type="ARBA" id="ARBA00001938"/>
    </source>
</evidence>
<evidence type="ECO:0000313" key="11">
    <source>
        <dbReference type="Proteomes" id="UP000616724"/>
    </source>
</evidence>
<dbReference type="InterPro" id="IPR011053">
    <property type="entry name" value="Single_hybrid_motif"/>
</dbReference>
<feature type="domain" description="Lipoyl-binding" evidence="9">
    <location>
        <begin position="4"/>
        <end position="74"/>
    </location>
</feature>
<dbReference type="PANTHER" id="PTHR43178">
    <property type="entry name" value="DIHYDROLIPOAMIDE ACETYLTRANSFERASE COMPONENT OF PYRUVATE DEHYDROGENASE COMPLEX"/>
    <property type="match status" value="1"/>
</dbReference>
<dbReference type="InterPro" id="IPR023213">
    <property type="entry name" value="CAT-like_dom_sf"/>
</dbReference>
<dbReference type="Proteomes" id="UP000616724">
    <property type="component" value="Unassembled WGS sequence"/>
</dbReference>
<evidence type="ECO:0000259" key="9">
    <source>
        <dbReference type="Pfam" id="PF00364"/>
    </source>
</evidence>
<dbReference type="InterPro" id="IPR000089">
    <property type="entry name" value="Biotin_lipoyl"/>
</dbReference>
<accession>A0A8J3RQ62</accession>
<evidence type="ECO:0000256" key="7">
    <source>
        <dbReference type="SAM" id="MobiDB-lite"/>
    </source>
</evidence>
<keyword evidence="11" id="KW-1185">Reference proteome</keyword>
<comment type="caution">
    <text evidence="10">The sequence shown here is derived from an EMBL/GenBank/DDBJ whole genome shotgun (WGS) entry which is preliminary data.</text>
</comment>
<dbReference type="GO" id="GO:0016407">
    <property type="term" value="F:acetyltransferase activity"/>
    <property type="evidence" value="ECO:0007669"/>
    <property type="project" value="TreeGrafter"/>
</dbReference>
<evidence type="ECO:0000313" key="10">
    <source>
        <dbReference type="EMBL" id="GIH77649.1"/>
    </source>
</evidence>
<feature type="compositionally biased region" description="Gly residues" evidence="7">
    <location>
        <begin position="100"/>
        <end position="113"/>
    </location>
</feature>
<keyword evidence="10" id="KW-0670">Pyruvate</keyword>
<dbReference type="InterPro" id="IPR001078">
    <property type="entry name" value="2-oxoacid_DH_actylTfrase"/>
</dbReference>
<dbReference type="InterPro" id="IPR050743">
    <property type="entry name" value="2-oxoacid_DH_E2_comp"/>
</dbReference>
<feature type="compositionally biased region" description="Low complexity" evidence="7">
    <location>
        <begin position="83"/>
        <end position="99"/>
    </location>
</feature>
<dbReference type="CDD" id="cd06849">
    <property type="entry name" value="lipoyl_domain"/>
    <property type="match status" value="1"/>
</dbReference>
<evidence type="ECO:0000256" key="4">
    <source>
        <dbReference type="ARBA" id="ARBA00022823"/>
    </source>
</evidence>
<protein>
    <recommendedName>
        <fullName evidence="6">Dihydrolipoamide acetyltransferase component of pyruvate dehydrogenase complex</fullName>
        <ecNumber evidence="6">2.3.1.-</ecNumber>
    </recommendedName>
</protein>
<dbReference type="PANTHER" id="PTHR43178:SF5">
    <property type="entry name" value="LIPOAMIDE ACYLTRANSFERASE COMPONENT OF BRANCHED-CHAIN ALPHA-KETO ACID DEHYDROGENASE COMPLEX, MITOCHONDRIAL"/>
    <property type="match status" value="1"/>
</dbReference>
<comment type="cofactor">
    <cofactor evidence="1 6">
        <name>(R)-lipoate</name>
        <dbReference type="ChEBI" id="CHEBI:83088"/>
    </cofactor>
</comment>
<dbReference type="Pfam" id="PF00198">
    <property type="entry name" value="2-oxoacid_dh"/>
    <property type="match status" value="1"/>
</dbReference>
<name>A0A8J3RQ62_9ACTN</name>
<dbReference type="SUPFAM" id="SSF51230">
    <property type="entry name" value="Single hybrid motif"/>
    <property type="match status" value="1"/>
</dbReference>
<dbReference type="EMBL" id="BOOH01000033">
    <property type="protein sequence ID" value="GIH77649.1"/>
    <property type="molecule type" value="Genomic_DNA"/>
</dbReference>
<dbReference type="Gene3D" id="3.30.559.10">
    <property type="entry name" value="Chloramphenicol acetyltransferase-like domain"/>
    <property type="match status" value="1"/>
</dbReference>
<proteinExistence type="inferred from homology"/>
<dbReference type="InterPro" id="IPR003016">
    <property type="entry name" value="2-oxoA_DH_lipoyl-BS"/>
</dbReference>
<comment type="similarity">
    <text evidence="2 6">Belongs to the 2-oxoacid dehydrogenase family.</text>
</comment>
<feature type="region of interest" description="Disordered" evidence="7">
    <location>
        <begin position="83"/>
        <end position="113"/>
    </location>
</feature>
<dbReference type="GO" id="GO:0005737">
    <property type="term" value="C:cytoplasm"/>
    <property type="evidence" value="ECO:0007669"/>
    <property type="project" value="TreeGrafter"/>
</dbReference>
<dbReference type="RefSeq" id="WP_203892203.1">
    <property type="nucleotide sequence ID" value="NZ_BOOH01000033.1"/>
</dbReference>
<dbReference type="PROSITE" id="PS00189">
    <property type="entry name" value="LIPOYL"/>
    <property type="match status" value="1"/>
</dbReference>
<evidence type="ECO:0000256" key="6">
    <source>
        <dbReference type="RuleBase" id="RU003423"/>
    </source>
</evidence>
<dbReference type="Gene3D" id="2.40.50.100">
    <property type="match status" value="1"/>
</dbReference>
<keyword evidence="3 6" id="KW-0808">Transferase</keyword>
<dbReference type="GO" id="GO:0031405">
    <property type="term" value="F:lipoic acid binding"/>
    <property type="evidence" value="ECO:0007669"/>
    <property type="project" value="TreeGrafter"/>
</dbReference>
<evidence type="ECO:0000259" key="8">
    <source>
        <dbReference type="Pfam" id="PF00198"/>
    </source>
</evidence>
<keyword evidence="5 6" id="KW-0012">Acyltransferase</keyword>
<dbReference type="SUPFAM" id="SSF52777">
    <property type="entry name" value="CoA-dependent acyltransferases"/>
    <property type="match status" value="1"/>
</dbReference>
<feature type="compositionally biased region" description="Basic and acidic residues" evidence="7">
    <location>
        <begin position="179"/>
        <end position="206"/>
    </location>
</feature>
<evidence type="ECO:0000256" key="2">
    <source>
        <dbReference type="ARBA" id="ARBA00007317"/>
    </source>
</evidence>
<reference evidence="10 11" key="1">
    <citation type="submission" date="2021-01" db="EMBL/GenBank/DDBJ databases">
        <title>Whole genome shotgun sequence of Planobispora longispora NBRC 13918.</title>
        <authorList>
            <person name="Komaki H."/>
            <person name="Tamura T."/>
        </authorList>
    </citation>
    <scope>NUCLEOTIDE SEQUENCE [LARGE SCALE GENOMIC DNA]</scope>
    <source>
        <strain evidence="10 11">NBRC 13918</strain>
    </source>
</reference>
<feature type="domain" description="2-oxoacid dehydrogenase acyltransferase catalytic" evidence="8">
    <location>
        <begin position="204"/>
        <end position="427"/>
    </location>
</feature>
<dbReference type="AlphaFoldDB" id="A0A8J3RQ62"/>
<feature type="region of interest" description="Disordered" evidence="7">
    <location>
        <begin position="173"/>
        <end position="206"/>
    </location>
</feature>
<evidence type="ECO:0000256" key="3">
    <source>
        <dbReference type="ARBA" id="ARBA00022679"/>
    </source>
</evidence>
<keyword evidence="4 6" id="KW-0450">Lipoyl</keyword>
<sequence>MTDVLVPKLNNQDTEYLVVEWLVGDGEPVRAGEAVAVLETSKAADEIEAVASGLLVHAAAKDTWITPGAVLARILSEGAAASGAHAPAGDSAESAAASGGPSGGASSGAAGGAAAGAPAGAADSLITAPARAAMLELGVAEDRVLALGLPLVRRADVERLAAADAAAGGVGVDVGGADDTGRAEAGGADRAEAGRTATEDAAGRHELSRVQRAVARAVTLSHRTVPAAYTVMRFDVGPALERARGLTREVRRPVGLPELFVRAVAGLHGRFPLLFASVGEEAGGASGGPAGPVVRLSDAPCVGVTFDLGEGLYVPVVRETGSLRDIAATMMRHRLAAATGDFREKDLTGANITVTLHTDADVILAVPIVLPGTAAALAVTSPRPEVVLAADGAVTVRTVADIGLAYDHRLVNGRDAALFLAALREELQ</sequence>
<evidence type="ECO:0000256" key="5">
    <source>
        <dbReference type="ARBA" id="ARBA00023315"/>
    </source>
</evidence>
<dbReference type="Pfam" id="PF00364">
    <property type="entry name" value="Biotin_lipoyl"/>
    <property type="match status" value="1"/>
</dbReference>
<dbReference type="EC" id="2.3.1.-" evidence="6"/>
<gene>
    <name evidence="10" type="ORF">Plo01_40780</name>
</gene>